<proteinExistence type="predicted"/>
<dbReference type="InParanoid" id="D2VQE4"/>
<organism evidence="2">
    <name type="scientific">Naegleria gruberi</name>
    <name type="common">Amoeba</name>
    <dbReference type="NCBI Taxonomy" id="5762"/>
    <lineage>
        <taxon>Eukaryota</taxon>
        <taxon>Discoba</taxon>
        <taxon>Heterolobosea</taxon>
        <taxon>Tetramitia</taxon>
        <taxon>Eutetramitia</taxon>
        <taxon>Vahlkampfiidae</taxon>
        <taxon>Naegleria</taxon>
    </lineage>
</organism>
<evidence type="ECO:0000313" key="2">
    <source>
        <dbReference type="Proteomes" id="UP000006671"/>
    </source>
</evidence>
<gene>
    <name evidence="1" type="ORF">NAEGRDRAFT_80857</name>
</gene>
<keyword evidence="2" id="KW-1185">Reference proteome</keyword>
<sequence length="1101" mass="127599">MKLQDLPFELCRDHLLCFLDEDYLFPMRLVSKIFSDWIWCYLVEKKSKYFIHVSVDNNQLTKVVDNYLIKLKNLKCIDLFSFGEINFLLLTDVGLYEIGRLTTIEELYLDDALKCTGSFMANWILNGSQLLHSIKVMELSNVKCEYFHLFKEFNNLKTLELQSNETISDTEMNETIIELPMSLESLSINYPLTQKNIQDIVRTSPNLKEFSFLATNLDDEDVSFILSSYSKIIEKFKMFIDESLSLEGKYLSVFSDFSFPCLKKIRIYWPFTDNPKVKSLQRSLFIPTLDKLRIFFNDGESSAVIDPLLTFIIRHNKLTSLHLDFMDYPSLEIKNERLIESLNNLSLKSVSIFGGFNLENYKEILINLMTGSNLEKLKWCDKELSEENQFVFLKDSMKSLHVLKLSGSLTESTVSSSLEELRSYSLEKVYGSSIFTSCIGFLPISLKFLDIIVNSPTRNHLKNLKDLVNLTSLKIEMTETIQDFNELRLPKSLGNIGFVCGEDVKFTGLEDGLLEALLSAENLRTLSFNCCSIKDDFIKGIVPYLKERLEILKILYNEEKALTIESTYYLSQFTRCRTLLLNSYDPSITSSIFSSFEHDNPRITIIFKHPYPESRKFYPKLNYENIEQVVSYTKQRISVREMKDASLAIQRLFYYSGEKIINYSESAEIFKLFLITFTYTDSLWKRDDIDSVFQMLDQLWKSKSISFDLSYNKVLKKVLRSIESQQSLYTVANILIDLNDFSFFYDFDSLLETVGTDVEYEDCLKDLVQRLLNEFFSGNKEISHYSGNLFVNIINTIADNCPEFTYISDFIDLLTHQNPFKISKKTLEAILKKKSIFVGDTSSGLPISIPNTTEELRQMSTEDLLDYAKTNISKKDHALHLVTVKVPKTGPFNTTYVSDPFIECGYEWMVEFLPVDEDEDYGNCSIFLTLNSTINHNEETGQFDRIRIEFSIRNFDMDASSYLIYSRKFDMILSSYGLFVEKQYVEPFSTRDEEFLIFKFFIGMKQITDTPIANHQVDIESFHKGRKELSTTNYPPLIHRMASEFPISIHTIVFRLRPENVGKVCYSDQFEAFGVKFSPRFTAMDNPQNFAFDGALLVPSG</sequence>
<protein>
    <recommendedName>
        <fullName evidence="3">MATH domain-containing protein</fullName>
    </recommendedName>
</protein>
<reference evidence="1 2" key="1">
    <citation type="journal article" date="2010" name="Cell">
        <title>The genome of Naegleria gruberi illuminates early eukaryotic versatility.</title>
        <authorList>
            <person name="Fritz-Laylin L.K."/>
            <person name="Prochnik S.E."/>
            <person name="Ginger M.L."/>
            <person name="Dacks J.B."/>
            <person name="Carpenter M.L."/>
            <person name="Field M.C."/>
            <person name="Kuo A."/>
            <person name="Paredez A."/>
            <person name="Chapman J."/>
            <person name="Pham J."/>
            <person name="Shu S."/>
            <person name="Neupane R."/>
            <person name="Cipriano M."/>
            <person name="Mancuso J."/>
            <person name="Tu H."/>
            <person name="Salamov A."/>
            <person name="Lindquist E."/>
            <person name="Shapiro H."/>
            <person name="Lucas S."/>
            <person name="Grigoriev I.V."/>
            <person name="Cande W.Z."/>
            <person name="Fulton C."/>
            <person name="Rokhsar D.S."/>
            <person name="Dawson S.C."/>
        </authorList>
    </citation>
    <scope>NUCLEOTIDE SEQUENCE [LARGE SCALE GENOMIC DNA]</scope>
    <source>
        <strain evidence="1 2">NEG-M</strain>
    </source>
</reference>
<dbReference type="VEuPathDB" id="AmoebaDB:NAEGRDRAFT_80857"/>
<dbReference type="Gene3D" id="3.80.10.10">
    <property type="entry name" value="Ribonuclease Inhibitor"/>
    <property type="match status" value="2"/>
</dbReference>
<dbReference type="InterPro" id="IPR032675">
    <property type="entry name" value="LRR_dom_sf"/>
</dbReference>
<dbReference type="GeneID" id="8855874"/>
<dbReference type="KEGG" id="ngr:NAEGRDRAFT_80857"/>
<evidence type="ECO:0008006" key="3">
    <source>
        <dbReference type="Google" id="ProtNLM"/>
    </source>
</evidence>
<dbReference type="SUPFAM" id="SSF52047">
    <property type="entry name" value="RNI-like"/>
    <property type="match status" value="2"/>
</dbReference>
<dbReference type="Proteomes" id="UP000006671">
    <property type="component" value="Unassembled WGS sequence"/>
</dbReference>
<dbReference type="RefSeq" id="XP_002673675.1">
    <property type="nucleotide sequence ID" value="XM_002673629.1"/>
</dbReference>
<dbReference type="EMBL" id="GG738889">
    <property type="protein sequence ID" value="EFC40931.1"/>
    <property type="molecule type" value="Genomic_DNA"/>
</dbReference>
<evidence type="ECO:0000313" key="1">
    <source>
        <dbReference type="EMBL" id="EFC40931.1"/>
    </source>
</evidence>
<name>D2VQE4_NAEGR</name>
<accession>D2VQE4</accession>
<dbReference type="AlphaFoldDB" id="D2VQE4"/>